<dbReference type="InterPro" id="IPR023753">
    <property type="entry name" value="FAD/NAD-binding_dom"/>
</dbReference>
<dbReference type="GO" id="GO:0006103">
    <property type="term" value="P:2-oxoglutarate metabolic process"/>
    <property type="evidence" value="ECO:0007669"/>
    <property type="project" value="TreeGrafter"/>
</dbReference>
<dbReference type="InterPro" id="IPR050151">
    <property type="entry name" value="Class-I_Pyr_Nuc-Dis_Oxidored"/>
</dbReference>
<sequence>MHDLIVIGTGPGGYHAAIRAAQLGLKVAAVEAGAVGGVCLNVGCIPTKALLHAAETLEHAKKAAEFGLVYAEPERDLAKMGKWRDKIVKKLTGGVAGLLKGNGVELVQGFAKFTGPRELEVGGKKLEAKKIIVATGSEPAVLPGFEPDGEHVLTSTEMLEVERGVPERLLVIGGGVIGLEFASIYARLGSDVTVVEYTEQILPGSDPELVKLLARSLKKQGITIKTRTQASKYKKARGGLSVTLEPAGGGEAETVQVDRILLAVGRRPRSGGLGLEAAGVRTDERGFVPTNEHMETNVPGVYAIGDVARPPLLAHKAMKEGLVAAEHAAGRPAAFDQQIPSVVYTQPEFASVGMTEAEAAGRGLQVRVGRFPFTASGRALTLQQTEGVIKVLADAENDLLLGVHILGPGASDLIAEATLALEMAATASDLALTVHPHPTLAENLMEAAENLHKRAIHILNR</sequence>
<keyword evidence="5 12" id="KW-0274">FAD</keyword>
<evidence type="ECO:0000256" key="1">
    <source>
        <dbReference type="ARBA" id="ARBA00007532"/>
    </source>
</evidence>
<dbReference type="Pfam" id="PF02852">
    <property type="entry name" value="Pyr_redox_dim"/>
    <property type="match status" value="1"/>
</dbReference>
<dbReference type="PANTHER" id="PTHR22912:SF160">
    <property type="entry name" value="DIHYDROLIPOYL DEHYDROGENASE"/>
    <property type="match status" value="1"/>
</dbReference>
<evidence type="ECO:0000313" key="17">
    <source>
        <dbReference type="EMBL" id="HGY10634.1"/>
    </source>
</evidence>
<evidence type="ECO:0000259" key="15">
    <source>
        <dbReference type="Pfam" id="PF02852"/>
    </source>
</evidence>
<gene>
    <name evidence="17" type="primary">lpdA</name>
    <name evidence="17" type="ORF">ENK37_11395</name>
</gene>
<dbReference type="PRINTS" id="PR00368">
    <property type="entry name" value="FADPNR"/>
</dbReference>
<feature type="domain" description="FAD/NAD(P)-binding" evidence="16">
    <location>
        <begin position="3"/>
        <end position="321"/>
    </location>
</feature>
<protein>
    <recommendedName>
        <fullName evidence="3 14">Dihydrolipoyl dehydrogenase</fullName>
        <ecNumber evidence="2 14">1.8.1.4</ecNumber>
    </recommendedName>
</protein>
<dbReference type="SUPFAM" id="SSF51905">
    <property type="entry name" value="FAD/NAD(P)-binding domain"/>
    <property type="match status" value="1"/>
</dbReference>
<evidence type="ECO:0000256" key="12">
    <source>
        <dbReference type="PIRSR" id="PIRSR000350-3"/>
    </source>
</evidence>
<evidence type="ECO:0000256" key="2">
    <source>
        <dbReference type="ARBA" id="ARBA00012608"/>
    </source>
</evidence>
<comment type="miscellaneous">
    <text evidence="14">The active site is a redox-active disulfide bond.</text>
</comment>
<name>A0A7C4Z6N0_9DEIN</name>
<evidence type="ECO:0000256" key="6">
    <source>
        <dbReference type="ARBA" id="ARBA00023002"/>
    </source>
</evidence>
<comment type="cofactor">
    <cofactor evidence="12 14">
        <name>FAD</name>
        <dbReference type="ChEBI" id="CHEBI:57692"/>
    </cofactor>
    <text evidence="12 14">Binds 1 FAD per subunit.</text>
</comment>
<feature type="binding site" evidence="12">
    <location>
        <position position="306"/>
    </location>
    <ligand>
        <name>FAD</name>
        <dbReference type="ChEBI" id="CHEBI:57692"/>
    </ligand>
</feature>
<dbReference type="PRINTS" id="PR00411">
    <property type="entry name" value="PNDRDTASEI"/>
</dbReference>
<evidence type="ECO:0000259" key="16">
    <source>
        <dbReference type="Pfam" id="PF07992"/>
    </source>
</evidence>
<feature type="disulfide bond" description="Redox-active" evidence="13">
    <location>
        <begin position="39"/>
        <end position="44"/>
    </location>
</feature>
<dbReference type="FunFam" id="3.30.390.30:FF:000001">
    <property type="entry name" value="Dihydrolipoyl dehydrogenase"/>
    <property type="match status" value="1"/>
</dbReference>
<keyword evidence="8" id="KW-1015">Disulfide bond</keyword>
<dbReference type="EC" id="1.8.1.4" evidence="2 14"/>
<evidence type="ECO:0000256" key="5">
    <source>
        <dbReference type="ARBA" id="ARBA00022827"/>
    </source>
</evidence>
<dbReference type="Proteomes" id="UP000885759">
    <property type="component" value="Unassembled WGS sequence"/>
</dbReference>
<keyword evidence="9 14" id="KW-0676">Redox-active center</keyword>
<feature type="binding site" evidence="12">
    <location>
        <begin position="173"/>
        <end position="180"/>
    </location>
    <ligand>
        <name>NAD(+)</name>
        <dbReference type="ChEBI" id="CHEBI:57540"/>
    </ligand>
</feature>
<evidence type="ECO:0000256" key="13">
    <source>
        <dbReference type="PIRSR" id="PIRSR000350-4"/>
    </source>
</evidence>
<comment type="caution">
    <text evidence="17">The sequence shown here is derived from an EMBL/GenBank/DDBJ whole genome shotgun (WGS) entry which is preliminary data.</text>
</comment>
<organism evidence="17">
    <name type="scientific">Oceanithermus profundus</name>
    <dbReference type="NCBI Taxonomy" id="187137"/>
    <lineage>
        <taxon>Bacteria</taxon>
        <taxon>Thermotogati</taxon>
        <taxon>Deinococcota</taxon>
        <taxon>Deinococci</taxon>
        <taxon>Thermales</taxon>
        <taxon>Thermaceae</taxon>
        <taxon>Oceanithermus</taxon>
    </lineage>
</organism>
<evidence type="ECO:0000256" key="7">
    <source>
        <dbReference type="ARBA" id="ARBA00023027"/>
    </source>
</evidence>
<evidence type="ECO:0000256" key="9">
    <source>
        <dbReference type="ARBA" id="ARBA00023284"/>
    </source>
</evidence>
<feature type="binding site" evidence="12">
    <location>
        <position position="265"/>
    </location>
    <ligand>
        <name>NAD(+)</name>
        <dbReference type="ChEBI" id="CHEBI:57540"/>
    </ligand>
</feature>
<evidence type="ECO:0000256" key="10">
    <source>
        <dbReference type="ARBA" id="ARBA00049187"/>
    </source>
</evidence>
<dbReference type="AlphaFoldDB" id="A0A7C4Z6N0"/>
<dbReference type="PROSITE" id="PS00076">
    <property type="entry name" value="PYRIDINE_REDOX_1"/>
    <property type="match status" value="1"/>
</dbReference>
<dbReference type="InterPro" id="IPR006258">
    <property type="entry name" value="Lipoamide_DH"/>
</dbReference>
<evidence type="ECO:0000256" key="3">
    <source>
        <dbReference type="ARBA" id="ARBA00016961"/>
    </source>
</evidence>
<dbReference type="InterPro" id="IPR012999">
    <property type="entry name" value="Pyr_OxRdtase_I_AS"/>
</dbReference>
<evidence type="ECO:0000256" key="8">
    <source>
        <dbReference type="ARBA" id="ARBA00023157"/>
    </source>
</evidence>
<keyword evidence="7 12" id="KW-0520">NAD</keyword>
<dbReference type="EMBL" id="DRPZ01000285">
    <property type="protein sequence ID" value="HGY10634.1"/>
    <property type="molecule type" value="Genomic_DNA"/>
</dbReference>
<reference evidence="17" key="1">
    <citation type="journal article" date="2020" name="mSystems">
        <title>Genome- and Community-Level Interaction Insights into Carbon Utilization and Element Cycling Functions of Hydrothermarchaeota in Hydrothermal Sediment.</title>
        <authorList>
            <person name="Zhou Z."/>
            <person name="Liu Y."/>
            <person name="Xu W."/>
            <person name="Pan J."/>
            <person name="Luo Z.H."/>
            <person name="Li M."/>
        </authorList>
    </citation>
    <scope>NUCLEOTIDE SEQUENCE [LARGE SCALE GENOMIC DNA]</scope>
    <source>
        <strain evidence="17">HyVt-570</strain>
    </source>
</reference>
<feature type="active site" description="Proton acceptor" evidence="11">
    <location>
        <position position="437"/>
    </location>
</feature>
<keyword evidence="12" id="KW-0547">Nucleotide-binding</keyword>
<dbReference type="InterPro" id="IPR016156">
    <property type="entry name" value="FAD/NAD-linked_Rdtase_dimer_sf"/>
</dbReference>
<comment type="catalytic activity">
    <reaction evidence="10 14">
        <text>N(6)-[(R)-dihydrolipoyl]-L-lysyl-[protein] + NAD(+) = N(6)-[(R)-lipoyl]-L-lysyl-[protein] + NADH + H(+)</text>
        <dbReference type="Rhea" id="RHEA:15045"/>
        <dbReference type="Rhea" id="RHEA-COMP:10474"/>
        <dbReference type="Rhea" id="RHEA-COMP:10475"/>
        <dbReference type="ChEBI" id="CHEBI:15378"/>
        <dbReference type="ChEBI" id="CHEBI:57540"/>
        <dbReference type="ChEBI" id="CHEBI:57945"/>
        <dbReference type="ChEBI" id="CHEBI:83099"/>
        <dbReference type="ChEBI" id="CHEBI:83100"/>
        <dbReference type="EC" id="1.8.1.4"/>
    </reaction>
</comment>
<feature type="binding site" evidence="12">
    <location>
        <position position="196"/>
    </location>
    <ligand>
        <name>NAD(+)</name>
        <dbReference type="ChEBI" id="CHEBI:57540"/>
    </ligand>
</feature>
<evidence type="ECO:0000256" key="11">
    <source>
        <dbReference type="PIRSR" id="PIRSR000350-2"/>
    </source>
</evidence>
<evidence type="ECO:0000256" key="14">
    <source>
        <dbReference type="RuleBase" id="RU003692"/>
    </source>
</evidence>
<dbReference type="InterPro" id="IPR001100">
    <property type="entry name" value="Pyr_nuc-diS_OxRdtase"/>
</dbReference>
<dbReference type="Pfam" id="PF07992">
    <property type="entry name" value="Pyr_redox_2"/>
    <property type="match status" value="1"/>
</dbReference>
<accession>A0A7C4Z6N0</accession>
<dbReference type="SUPFAM" id="SSF55424">
    <property type="entry name" value="FAD/NAD-linked reductases, dimerisation (C-terminal) domain"/>
    <property type="match status" value="1"/>
</dbReference>
<dbReference type="Gene3D" id="3.50.50.60">
    <property type="entry name" value="FAD/NAD(P)-binding domain"/>
    <property type="match status" value="2"/>
</dbReference>
<dbReference type="GO" id="GO:0050660">
    <property type="term" value="F:flavin adenine dinucleotide binding"/>
    <property type="evidence" value="ECO:0007669"/>
    <property type="project" value="InterPro"/>
</dbReference>
<keyword evidence="6 14" id="KW-0560">Oxidoreductase</keyword>
<keyword evidence="4 14" id="KW-0285">Flavoprotein</keyword>
<feature type="binding site" evidence="12">
    <location>
        <position position="48"/>
    </location>
    <ligand>
        <name>FAD</name>
        <dbReference type="ChEBI" id="CHEBI:57692"/>
    </ligand>
</feature>
<dbReference type="PANTHER" id="PTHR22912">
    <property type="entry name" value="DISULFIDE OXIDOREDUCTASE"/>
    <property type="match status" value="1"/>
</dbReference>
<dbReference type="InterPro" id="IPR036188">
    <property type="entry name" value="FAD/NAD-bd_sf"/>
</dbReference>
<dbReference type="InterPro" id="IPR004099">
    <property type="entry name" value="Pyr_nucl-diS_OxRdtase_dimer"/>
</dbReference>
<comment type="similarity">
    <text evidence="1 14">Belongs to the class-I pyridine nucleotide-disulfide oxidoreductase family.</text>
</comment>
<proteinExistence type="inferred from homology"/>
<feature type="domain" description="Pyridine nucleotide-disulphide oxidoreductase dimerisation" evidence="15">
    <location>
        <begin position="339"/>
        <end position="448"/>
    </location>
</feature>
<evidence type="ECO:0000256" key="4">
    <source>
        <dbReference type="ARBA" id="ARBA00022630"/>
    </source>
</evidence>
<dbReference type="PIRSF" id="PIRSF000350">
    <property type="entry name" value="Mercury_reductase_MerA"/>
    <property type="match status" value="1"/>
</dbReference>
<dbReference type="Gene3D" id="3.30.390.30">
    <property type="match status" value="1"/>
</dbReference>
<dbReference type="NCBIfam" id="TIGR01350">
    <property type="entry name" value="lipoamide_DH"/>
    <property type="match status" value="1"/>
</dbReference>
<dbReference type="GO" id="GO:0004148">
    <property type="term" value="F:dihydrolipoyl dehydrogenase (NADH) activity"/>
    <property type="evidence" value="ECO:0007669"/>
    <property type="project" value="UniProtKB-EC"/>
</dbReference>
<feature type="binding site" evidence="12">
    <location>
        <begin position="135"/>
        <end position="137"/>
    </location>
    <ligand>
        <name>FAD</name>
        <dbReference type="ChEBI" id="CHEBI:57692"/>
    </ligand>
</feature>